<dbReference type="RefSeq" id="WP_064593489.1">
    <property type="nucleotide sequence ID" value="NZ_LYRP01000001.1"/>
</dbReference>
<dbReference type="InterPro" id="IPR029062">
    <property type="entry name" value="Class_I_gatase-like"/>
</dbReference>
<dbReference type="Gene3D" id="1.10.10.60">
    <property type="entry name" value="Homeodomain-like"/>
    <property type="match status" value="2"/>
</dbReference>
<dbReference type="InterPro" id="IPR018060">
    <property type="entry name" value="HTH_AraC"/>
</dbReference>
<keyword evidence="1" id="KW-0805">Transcription regulation</keyword>
<proteinExistence type="predicted"/>
<dbReference type="InterPro" id="IPR052158">
    <property type="entry name" value="INH-QAR"/>
</dbReference>
<dbReference type="CDD" id="cd03137">
    <property type="entry name" value="GATase1_AraC_1"/>
    <property type="match status" value="1"/>
</dbReference>
<dbReference type="EMBL" id="LYRP01000001">
    <property type="protein sequence ID" value="OAT78226.1"/>
    <property type="molecule type" value="Genomic_DNA"/>
</dbReference>
<dbReference type="InterPro" id="IPR002818">
    <property type="entry name" value="DJ-1/PfpI"/>
</dbReference>
<evidence type="ECO:0000256" key="2">
    <source>
        <dbReference type="ARBA" id="ARBA00023163"/>
    </source>
</evidence>
<name>A0A1B7L7G3_9ENTR</name>
<feature type="domain" description="HTH araC/xylS-type" evidence="3">
    <location>
        <begin position="228"/>
        <end position="326"/>
    </location>
</feature>
<dbReference type="NCBIfam" id="NF006902">
    <property type="entry name" value="PRK09393.1"/>
    <property type="match status" value="1"/>
</dbReference>
<dbReference type="PROSITE" id="PS01124">
    <property type="entry name" value="HTH_ARAC_FAMILY_2"/>
    <property type="match status" value="1"/>
</dbReference>
<dbReference type="STRING" id="1691903.A9B99_00340"/>
<dbReference type="Gene3D" id="3.40.50.880">
    <property type="match status" value="1"/>
</dbReference>
<accession>A0A1B7L7G3</accession>
<dbReference type="Proteomes" id="UP000078225">
    <property type="component" value="Unassembled WGS sequence"/>
</dbReference>
<dbReference type="AlphaFoldDB" id="A0A1B7L7G3"/>
<keyword evidence="5" id="KW-1185">Reference proteome</keyword>
<dbReference type="InterPro" id="IPR009057">
    <property type="entry name" value="Homeodomain-like_sf"/>
</dbReference>
<dbReference type="SMART" id="SM00342">
    <property type="entry name" value="HTH_ARAC"/>
    <property type="match status" value="1"/>
</dbReference>
<dbReference type="PANTHER" id="PTHR43130:SF3">
    <property type="entry name" value="HTH-TYPE TRANSCRIPTIONAL REGULATOR RV1931C"/>
    <property type="match status" value="1"/>
</dbReference>
<reference evidence="5" key="1">
    <citation type="submission" date="2016-05" db="EMBL/GenBank/DDBJ databases">
        <authorList>
            <person name="Behera P."/>
            <person name="Vaishampayan P."/>
            <person name="Singh N."/>
            <person name="Raina V."/>
            <person name="Suar M."/>
            <person name="Pattnaik A."/>
            <person name="Rastogi G."/>
        </authorList>
    </citation>
    <scope>NUCLEOTIDE SEQUENCE [LARGE SCALE GENOMIC DNA]</scope>
    <source>
        <strain evidence="5">MP23</strain>
    </source>
</reference>
<evidence type="ECO:0000313" key="5">
    <source>
        <dbReference type="Proteomes" id="UP000078225"/>
    </source>
</evidence>
<keyword evidence="2" id="KW-0804">Transcription</keyword>
<sequence>MPNNALNMTKSLPHQPLIVVLAYQGLCTFEFSVATEVFGLPRPEMGENWYRFAVAALDEGPLSATGGIRIMVDGGLELLEQADTIIIPGWRGTETPVPPELLNALRQAASRGCRLVSICSGVFVLAATGLLNGAQATTHWRYAAQLQARYPAIRVNEHVLYIDEGQCLTSAGSAAGIDLCLHLVRKDYGPHAANLVAQRLVVPPHRDGGQAQFIPAPVAKEYESSRLGDLFDYLHQHLHCSHSVEALANRCGMSSRTLLRRFSDATGTTPARWLLQQRLQKARQLLEESDRPVEYIAQAVGFGTASVMRRYFQQYLNVSPRRYRKTFTTQEKLLHKA</sequence>
<dbReference type="GO" id="GO:0003700">
    <property type="term" value="F:DNA-binding transcription factor activity"/>
    <property type="evidence" value="ECO:0007669"/>
    <property type="project" value="InterPro"/>
</dbReference>
<dbReference type="Pfam" id="PF12833">
    <property type="entry name" value="HTH_18"/>
    <property type="match status" value="1"/>
</dbReference>
<evidence type="ECO:0000256" key="1">
    <source>
        <dbReference type="ARBA" id="ARBA00023015"/>
    </source>
</evidence>
<comment type="caution">
    <text evidence="4">The sequence shown here is derived from an EMBL/GenBank/DDBJ whole genome shotgun (WGS) entry which is preliminary data.</text>
</comment>
<gene>
    <name evidence="4" type="ORF">A9B99_00340</name>
</gene>
<dbReference type="OrthoDB" id="9803764at2"/>
<dbReference type="SUPFAM" id="SSF52317">
    <property type="entry name" value="Class I glutamine amidotransferase-like"/>
    <property type="match status" value="1"/>
</dbReference>
<dbReference type="SUPFAM" id="SSF46689">
    <property type="entry name" value="Homeodomain-like"/>
    <property type="match status" value="2"/>
</dbReference>
<evidence type="ECO:0000313" key="4">
    <source>
        <dbReference type="EMBL" id="OAT78226.1"/>
    </source>
</evidence>
<evidence type="ECO:0000259" key="3">
    <source>
        <dbReference type="PROSITE" id="PS01124"/>
    </source>
</evidence>
<organism evidence="4 5">
    <name type="scientific">Mangrovibacter phragmitis</name>
    <dbReference type="NCBI Taxonomy" id="1691903"/>
    <lineage>
        <taxon>Bacteria</taxon>
        <taxon>Pseudomonadati</taxon>
        <taxon>Pseudomonadota</taxon>
        <taxon>Gammaproteobacteria</taxon>
        <taxon>Enterobacterales</taxon>
        <taxon>Enterobacteriaceae</taxon>
        <taxon>Mangrovibacter</taxon>
    </lineage>
</organism>
<dbReference type="Pfam" id="PF01965">
    <property type="entry name" value="DJ-1_PfpI"/>
    <property type="match status" value="1"/>
</dbReference>
<protein>
    <submittedName>
        <fullName evidence="4">Transcriptional regulator FtrA</fullName>
    </submittedName>
</protein>
<dbReference type="PANTHER" id="PTHR43130">
    <property type="entry name" value="ARAC-FAMILY TRANSCRIPTIONAL REGULATOR"/>
    <property type="match status" value="1"/>
</dbReference>
<dbReference type="GO" id="GO:0043565">
    <property type="term" value="F:sequence-specific DNA binding"/>
    <property type="evidence" value="ECO:0007669"/>
    <property type="project" value="InterPro"/>
</dbReference>